<reference evidence="8 9" key="1">
    <citation type="submission" date="2021-03" db="EMBL/GenBank/DDBJ databases">
        <authorList>
            <person name="King G.J."/>
            <person name="Bancroft I."/>
            <person name="Baten A."/>
            <person name="Bloomfield J."/>
            <person name="Borpatragohain P."/>
            <person name="He Z."/>
            <person name="Irish N."/>
            <person name="Irwin J."/>
            <person name="Liu K."/>
            <person name="Mauleon R.P."/>
            <person name="Moore J."/>
            <person name="Morris R."/>
            <person name="Ostergaard L."/>
            <person name="Wang B."/>
            <person name="Wells R."/>
        </authorList>
    </citation>
    <scope>NUCLEOTIDE SEQUENCE [LARGE SCALE GENOMIC DNA]</scope>
    <source>
        <strain evidence="8">R-o-18</strain>
        <tissue evidence="8">Leaf</tissue>
    </source>
</reference>
<evidence type="ECO:0000256" key="7">
    <source>
        <dbReference type="SAM" id="Phobius"/>
    </source>
</evidence>
<comment type="caution">
    <text evidence="8">The sequence shown here is derived from an EMBL/GenBank/DDBJ whole genome shotgun (WGS) entry which is preliminary data.</text>
</comment>
<comment type="similarity">
    <text evidence="6">Belongs to the MIP/aquaporin (TC 1.A.8) family.</text>
</comment>
<evidence type="ECO:0000256" key="6">
    <source>
        <dbReference type="RuleBase" id="RU000477"/>
    </source>
</evidence>
<feature type="transmembrane region" description="Helical" evidence="7">
    <location>
        <begin position="261"/>
        <end position="280"/>
    </location>
</feature>
<evidence type="ECO:0000313" key="8">
    <source>
        <dbReference type="EMBL" id="KAG5413420.1"/>
    </source>
</evidence>
<dbReference type="PANTHER" id="PTHR45724:SF13">
    <property type="entry name" value="AQUAPORIN NIP1-1-RELATED"/>
    <property type="match status" value="1"/>
</dbReference>
<feature type="transmembrane region" description="Helical" evidence="7">
    <location>
        <begin position="135"/>
        <end position="155"/>
    </location>
</feature>
<dbReference type="PRINTS" id="PR00783">
    <property type="entry name" value="MINTRINSICP"/>
</dbReference>
<dbReference type="SUPFAM" id="SSF81338">
    <property type="entry name" value="Aquaporin-like"/>
    <property type="match status" value="1"/>
</dbReference>
<dbReference type="NCBIfam" id="TIGR00861">
    <property type="entry name" value="MIP"/>
    <property type="match status" value="1"/>
</dbReference>
<dbReference type="Gene3D" id="1.20.1080.10">
    <property type="entry name" value="Glycerol uptake facilitator protein"/>
    <property type="match status" value="1"/>
</dbReference>
<proteinExistence type="inferred from homology"/>
<name>A0ABQ7NRC3_BRACM</name>
<organism evidence="8 9">
    <name type="scientific">Brassica rapa subsp. trilocularis</name>
    <dbReference type="NCBI Taxonomy" id="1813537"/>
    <lineage>
        <taxon>Eukaryota</taxon>
        <taxon>Viridiplantae</taxon>
        <taxon>Streptophyta</taxon>
        <taxon>Embryophyta</taxon>
        <taxon>Tracheophyta</taxon>
        <taxon>Spermatophyta</taxon>
        <taxon>Magnoliopsida</taxon>
        <taxon>eudicotyledons</taxon>
        <taxon>Gunneridae</taxon>
        <taxon>Pentapetalae</taxon>
        <taxon>rosids</taxon>
        <taxon>malvids</taxon>
        <taxon>Brassicales</taxon>
        <taxon>Brassicaceae</taxon>
        <taxon>Brassiceae</taxon>
        <taxon>Brassica</taxon>
    </lineage>
</organism>
<sequence>MKSLISLPLSLSLPLDLPINRRQLPPNSFAQVITVRSKISSSFLLIVFFVMAEISGNGHGDAREGAVVVNINEEHERQQHKEAIHISKSMKKQDSLLSISVPFLQKLMAEILGTYFLIFAGCASVAVNAQHDKAVTLPGIAIVWGLTVMVLVYSLGHISGAHFNPAVTIAFASSGRFPLKQVPAYVISQVIGSTLAAATLRLLFGLDQDVCSGKHDVFVGTLPAGSDLQSFVIEFIITFYLMFIISGVATDNRAIGELAGLAVGSTVLLNVIIAGPVSGASMNPGRSLGPAMVYNCYKGIWIYIASPILGAVAGAWVYNTVRYTDKPLREITKSGSFLKALQNSSSR</sequence>
<evidence type="ECO:0000256" key="4">
    <source>
        <dbReference type="ARBA" id="ARBA00022989"/>
    </source>
</evidence>
<dbReference type="EMBL" id="JADBGQ010000001">
    <property type="protein sequence ID" value="KAG5413420.1"/>
    <property type="molecule type" value="Genomic_DNA"/>
</dbReference>
<dbReference type="InterPro" id="IPR023271">
    <property type="entry name" value="Aquaporin-like"/>
</dbReference>
<dbReference type="Pfam" id="PF00230">
    <property type="entry name" value="MIP"/>
    <property type="match status" value="1"/>
</dbReference>
<feature type="transmembrane region" description="Helical" evidence="7">
    <location>
        <begin position="228"/>
        <end position="249"/>
    </location>
</feature>
<dbReference type="Proteomes" id="UP000823674">
    <property type="component" value="Chromosome A01"/>
</dbReference>
<dbReference type="CDD" id="cd00333">
    <property type="entry name" value="MIP"/>
    <property type="match status" value="1"/>
</dbReference>
<gene>
    <name evidence="8" type="primary">A01p011620.1_BraROA</name>
    <name evidence="8" type="ORF">IGI04_000987</name>
</gene>
<accession>A0ABQ7NRC3</accession>
<evidence type="ECO:0000313" key="9">
    <source>
        <dbReference type="Proteomes" id="UP000823674"/>
    </source>
</evidence>
<feature type="transmembrane region" description="Helical" evidence="7">
    <location>
        <begin position="107"/>
        <end position="129"/>
    </location>
</feature>
<evidence type="ECO:0000256" key="1">
    <source>
        <dbReference type="ARBA" id="ARBA00004141"/>
    </source>
</evidence>
<dbReference type="InterPro" id="IPR034294">
    <property type="entry name" value="Aquaporin_transptr"/>
</dbReference>
<keyword evidence="4 7" id="KW-1133">Transmembrane helix</keyword>
<evidence type="ECO:0000256" key="2">
    <source>
        <dbReference type="ARBA" id="ARBA00022448"/>
    </source>
</evidence>
<keyword evidence="3 6" id="KW-0812">Transmembrane</keyword>
<evidence type="ECO:0000256" key="5">
    <source>
        <dbReference type="ARBA" id="ARBA00023136"/>
    </source>
</evidence>
<dbReference type="PROSITE" id="PS00221">
    <property type="entry name" value="MIP"/>
    <property type="match status" value="1"/>
</dbReference>
<dbReference type="InterPro" id="IPR000425">
    <property type="entry name" value="MIP"/>
</dbReference>
<feature type="transmembrane region" description="Helical" evidence="7">
    <location>
        <begin position="300"/>
        <end position="319"/>
    </location>
</feature>
<evidence type="ECO:0000256" key="3">
    <source>
        <dbReference type="ARBA" id="ARBA00022692"/>
    </source>
</evidence>
<keyword evidence="5 7" id="KW-0472">Membrane</keyword>
<dbReference type="PANTHER" id="PTHR45724">
    <property type="entry name" value="AQUAPORIN NIP2-1"/>
    <property type="match status" value="1"/>
</dbReference>
<comment type="subcellular location">
    <subcellularLocation>
        <location evidence="1">Membrane</location>
        <topology evidence="1">Multi-pass membrane protein</topology>
    </subcellularLocation>
</comment>
<keyword evidence="9" id="KW-1185">Reference proteome</keyword>
<dbReference type="InterPro" id="IPR022357">
    <property type="entry name" value="MIP_CS"/>
</dbReference>
<protein>
    <submittedName>
        <fullName evidence="8">Uncharacterized protein</fullName>
    </submittedName>
</protein>
<keyword evidence="2 6" id="KW-0813">Transport</keyword>